<evidence type="ECO:0000256" key="1">
    <source>
        <dbReference type="ARBA" id="ARBA00008950"/>
    </source>
</evidence>
<dbReference type="PANTHER" id="PTHR43165:SF1">
    <property type="entry name" value="PHOSPHODIESTERASE MJ0936"/>
    <property type="match status" value="1"/>
</dbReference>
<dbReference type="EC" id="3.1.4.-" evidence="2"/>
<evidence type="ECO:0000313" key="5">
    <source>
        <dbReference type="Proteomes" id="UP000185093"/>
    </source>
</evidence>
<keyword evidence="2" id="KW-0479">Metal-binding</keyword>
<comment type="caution">
    <text evidence="4">The sequence shown here is derived from an EMBL/GenBank/DDBJ whole genome shotgun (WGS) entry which is preliminary data.</text>
</comment>
<feature type="domain" description="Calcineurin-like phosphoesterase" evidence="3">
    <location>
        <begin position="4"/>
        <end position="163"/>
    </location>
</feature>
<dbReference type="Gene3D" id="3.60.21.10">
    <property type="match status" value="1"/>
</dbReference>
<gene>
    <name evidence="4" type="ORF">SAMN05444368_1462</name>
</gene>
<dbReference type="Pfam" id="PF12850">
    <property type="entry name" value="Metallophos_2"/>
    <property type="match status" value="1"/>
</dbReference>
<dbReference type="EMBL" id="FSQZ01000001">
    <property type="protein sequence ID" value="SIN71769.1"/>
    <property type="molecule type" value="Genomic_DNA"/>
</dbReference>
<sequence>MSSKIAVISDTHGSVTAWRKARQIWKGSNMIVHLGDVLYHGPRNPLPEGYMPKELAEEINDSDIPVMIVRGNCDADIDAVMLKWPIANPYLVMWWNNKLILASHGTDFERDRSLALSFGADLMLMGHTHVCSLARDGRTIFLNPGSVSLPKGKDPASLALIDEEAISILSLDGMVFHQESWDLR</sequence>
<evidence type="ECO:0000313" key="4">
    <source>
        <dbReference type="EMBL" id="SIN71769.1"/>
    </source>
</evidence>
<dbReference type="Proteomes" id="UP000185093">
    <property type="component" value="Unassembled WGS sequence"/>
</dbReference>
<dbReference type="RefSeq" id="WP_014807537.1">
    <property type="nucleotide sequence ID" value="NZ_FSQZ01000001.1"/>
</dbReference>
<dbReference type="NCBIfam" id="NF006988">
    <property type="entry name" value="PRK09453.1"/>
    <property type="match status" value="1"/>
</dbReference>
<dbReference type="InterPro" id="IPR053193">
    <property type="entry name" value="MetalloPDE_YfcE-like"/>
</dbReference>
<evidence type="ECO:0000256" key="2">
    <source>
        <dbReference type="RuleBase" id="RU362039"/>
    </source>
</evidence>
<dbReference type="SUPFAM" id="SSF56300">
    <property type="entry name" value="Metallo-dependent phosphatases"/>
    <property type="match status" value="1"/>
</dbReference>
<accession>A0ABY1JE75</accession>
<comment type="similarity">
    <text evidence="1 2">Belongs to the metallophosphoesterase superfamily. YfcE family.</text>
</comment>
<organism evidence="4 5">
    <name type="scientific">Acetomicrobium flavidum</name>
    <dbReference type="NCBI Taxonomy" id="49896"/>
    <lineage>
        <taxon>Bacteria</taxon>
        <taxon>Thermotogati</taxon>
        <taxon>Synergistota</taxon>
        <taxon>Synergistia</taxon>
        <taxon>Synergistales</taxon>
        <taxon>Acetomicrobiaceae</taxon>
        <taxon>Acetomicrobium</taxon>
    </lineage>
</organism>
<reference evidence="4 5" key="1">
    <citation type="submission" date="2016-11" db="EMBL/GenBank/DDBJ databases">
        <authorList>
            <person name="Varghese N."/>
            <person name="Submissions S."/>
        </authorList>
    </citation>
    <scope>NUCLEOTIDE SEQUENCE [LARGE SCALE GENOMIC DNA]</scope>
    <source>
        <strain evidence="4 5">DSM 20664</strain>
    </source>
</reference>
<comment type="cofactor">
    <cofactor evidence="2">
        <name>a divalent metal cation</name>
        <dbReference type="ChEBI" id="CHEBI:60240"/>
    </cofactor>
</comment>
<dbReference type="CDD" id="cd00841">
    <property type="entry name" value="MPP_YfcE"/>
    <property type="match status" value="1"/>
</dbReference>
<dbReference type="PANTHER" id="PTHR43165">
    <property type="entry name" value="METALLOPHOSPHOESTERASE"/>
    <property type="match status" value="1"/>
</dbReference>
<dbReference type="InterPro" id="IPR029052">
    <property type="entry name" value="Metallo-depent_PP-like"/>
</dbReference>
<protein>
    <recommendedName>
        <fullName evidence="2">Phosphoesterase</fullName>
        <ecNumber evidence="2">3.1.4.-</ecNumber>
    </recommendedName>
</protein>
<proteinExistence type="inferred from homology"/>
<dbReference type="InterPro" id="IPR000979">
    <property type="entry name" value="Phosphodiesterase_MJ0936/Vps29"/>
</dbReference>
<keyword evidence="5" id="KW-1185">Reference proteome</keyword>
<evidence type="ECO:0000259" key="3">
    <source>
        <dbReference type="Pfam" id="PF12850"/>
    </source>
</evidence>
<dbReference type="InterPro" id="IPR024654">
    <property type="entry name" value="Calcineurin-like_PHP_lpxH"/>
</dbReference>
<dbReference type="NCBIfam" id="TIGR00040">
    <property type="entry name" value="yfcE"/>
    <property type="match status" value="1"/>
</dbReference>
<name>A0ABY1JE75_9BACT</name>
<dbReference type="InterPro" id="IPR041802">
    <property type="entry name" value="MPP_YfcE"/>
</dbReference>